<comment type="caution">
    <text evidence="13">The sequence shown here is derived from an EMBL/GenBank/DDBJ whole genome shotgun (WGS) entry which is preliminary data.</text>
</comment>
<organism evidence="13 14">
    <name type="scientific">Agathobacter ruminis</name>
    <dbReference type="NCBI Taxonomy" id="1712665"/>
    <lineage>
        <taxon>Bacteria</taxon>
        <taxon>Bacillati</taxon>
        <taxon>Bacillota</taxon>
        <taxon>Clostridia</taxon>
        <taxon>Lachnospirales</taxon>
        <taxon>Lachnospiraceae</taxon>
        <taxon>Agathobacter</taxon>
    </lineage>
</organism>
<dbReference type="Pfam" id="PF08245">
    <property type="entry name" value="Mur_ligase_M"/>
    <property type="match status" value="1"/>
</dbReference>
<keyword evidence="5 10" id="KW-0547">Nucleotide-binding</keyword>
<dbReference type="EC" id="6.3.2.17" evidence="2"/>
<dbReference type="SUPFAM" id="SSF53623">
    <property type="entry name" value="MurD-like peptide ligases, catalytic domain"/>
    <property type="match status" value="1"/>
</dbReference>
<dbReference type="InterPro" id="IPR036565">
    <property type="entry name" value="Mur-like_cat_sf"/>
</dbReference>
<dbReference type="NCBIfam" id="TIGR01499">
    <property type="entry name" value="folC"/>
    <property type="match status" value="1"/>
</dbReference>
<dbReference type="Pfam" id="PF02875">
    <property type="entry name" value="Mur_ligase_C"/>
    <property type="match status" value="1"/>
</dbReference>
<dbReference type="PIRSF" id="PIRSF001563">
    <property type="entry name" value="Folylpolyglu_synth"/>
    <property type="match status" value="1"/>
</dbReference>
<evidence type="ECO:0000256" key="2">
    <source>
        <dbReference type="ARBA" id="ARBA00013025"/>
    </source>
</evidence>
<gene>
    <name evidence="13" type="ORF">CSX02_10175</name>
</gene>
<keyword evidence="6 10" id="KW-0067">ATP-binding</keyword>
<feature type="domain" description="Mur ligase central" evidence="12">
    <location>
        <begin position="35"/>
        <end position="252"/>
    </location>
</feature>
<dbReference type="GO" id="GO:0008841">
    <property type="term" value="F:dihydrofolate synthase activity"/>
    <property type="evidence" value="ECO:0007669"/>
    <property type="project" value="TreeGrafter"/>
</dbReference>
<evidence type="ECO:0000256" key="5">
    <source>
        <dbReference type="ARBA" id="ARBA00022741"/>
    </source>
</evidence>
<dbReference type="Gene3D" id="3.40.1190.10">
    <property type="entry name" value="Mur-like, catalytic domain"/>
    <property type="match status" value="1"/>
</dbReference>
<evidence type="ECO:0000256" key="10">
    <source>
        <dbReference type="PIRNR" id="PIRNR001563"/>
    </source>
</evidence>
<proteinExistence type="inferred from homology"/>
<evidence type="ECO:0000313" key="14">
    <source>
        <dbReference type="Proteomes" id="UP000224563"/>
    </source>
</evidence>
<dbReference type="AlphaFoldDB" id="A0A2G3E1F1"/>
<reference evidence="13 14" key="1">
    <citation type="submission" date="2017-10" db="EMBL/GenBank/DDBJ databases">
        <title>Resolving the taxonomy of Roseburia spp., Eubacterium rectale and Agathobacter spp. through phylogenomic analysis.</title>
        <authorList>
            <person name="Sheridan P.O."/>
            <person name="Walker A.W."/>
            <person name="Duncan S.H."/>
            <person name="Scott K.P."/>
            <person name="Toole P.W.O."/>
            <person name="Luis P."/>
            <person name="Flint H.J."/>
        </authorList>
    </citation>
    <scope>NUCLEOTIDE SEQUENCE [LARGE SCALE GENOMIC DNA]</scope>
    <source>
        <strain evidence="13 14">JK623</strain>
    </source>
</reference>
<evidence type="ECO:0000256" key="3">
    <source>
        <dbReference type="ARBA" id="ARBA00022598"/>
    </source>
</evidence>
<evidence type="ECO:0000256" key="9">
    <source>
        <dbReference type="ARBA" id="ARBA00047493"/>
    </source>
</evidence>
<dbReference type="PANTHER" id="PTHR11136">
    <property type="entry name" value="FOLYLPOLYGLUTAMATE SYNTHASE-RELATED"/>
    <property type="match status" value="1"/>
</dbReference>
<dbReference type="GO" id="GO:0005524">
    <property type="term" value="F:ATP binding"/>
    <property type="evidence" value="ECO:0007669"/>
    <property type="project" value="UniProtKB-KW"/>
</dbReference>
<evidence type="ECO:0000259" key="12">
    <source>
        <dbReference type="Pfam" id="PF08245"/>
    </source>
</evidence>
<evidence type="ECO:0000313" key="13">
    <source>
        <dbReference type="EMBL" id="PHU37051.1"/>
    </source>
</evidence>
<keyword evidence="4" id="KW-0479">Metal-binding</keyword>
<evidence type="ECO:0000256" key="8">
    <source>
        <dbReference type="ARBA" id="ARBA00030592"/>
    </source>
</evidence>
<dbReference type="InterPro" id="IPR001645">
    <property type="entry name" value="Folylpolyglutamate_synth"/>
</dbReference>
<accession>A0A2G3E1F1</accession>
<comment type="catalytic activity">
    <reaction evidence="9">
        <text>(6S)-5,6,7,8-tetrahydrofolyl-(gamma-L-Glu)(n) + L-glutamate + ATP = (6S)-5,6,7,8-tetrahydrofolyl-(gamma-L-Glu)(n+1) + ADP + phosphate + H(+)</text>
        <dbReference type="Rhea" id="RHEA:10580"/>
        <dbReference type="Rhea" id="RHEA-COMP:14738"/>
        <dbReference type="Rhea" id="RHEA-COMP:14740"/>
        <dbReference type="ChEBI" id="CHEBI:15378"/>
        <dbReference type="ChEBI" id="CHEBI:29985"/>
        <dbReference type="ChEBI" id="CHEBI:30616"/>
        <dbReference type="ChEBI" id="CHEBI:43474"/>
        <dbReference type="ChEBI" id="CHEBI:141005"/>
        <dbReference type="ChEBI" id="CHEBI:456216"/>
        <dbReference type="EC" id="6.3.2.17"/>
    </reaction>
</comment>
<dbReference type="Gene3D" id="3.90.190.20">
    <property type="entry name" value="Mur ligase, C-terminal domain"/>
    <property type="match status" value="1"/>
</dbReference>
<dbReference type="InterPro" id="IPR018109">
    <property type="entry name" value="Folylpolyglutamate_synth_CS"/>
</dbReference>
<dbReference type="GO" id="GO:0004326">
    <property type="term" value="F:tetrahydrofolylpolyglutamate synthase activity"/>
    <property type="evidence" value="ECO:0007669"/>
    <property type="project" value="UniProtKB-EC"/>
</dbReference>
<keyword evidence="14" id="KW-1185">Reference proteome</keyword>
<evidence type="ECO:0000256" key="4">
    <source>
        <dbReference type="ARBA" id="ARBA00022723"/>
    </source>
</evidence>
<dbReference type="InterPro" id="IPR004101">
    <property type="entry name" value="Mur_ligase_C"/>
</dbReference>
<keyword evidence="3 10" id="KW-0436">Ligase</keyword>
<dbReference type="PANTHER" id="PTHR11136:SF0">
    <property type="entry name" value="DIHYDROFOLATE SYNTHETASE-RELATED"/>
    <property type="match status" value="1"/>
</dbReference>
<protein>
    <recommendedName>
        <fullName evidence="2">tetrahydrofolate synthase</fullName>
        <ecNumber evidence="2">6.3.2.17</ecNumber>
    </recommendedName>
    <alternativeName>
        <fullName evidence="8">Tetrahydrofolylpolyglutamate synthase</fullName>
    </alternativeName>
</protein>
<reference evidence="13 14" key="2">
    <citation type="submission" date="2017-10" db="EMBL/GenBank/DDBJ databases">
        <authorList>
            <person name="Banno H."/>
            <person name="Chua N.-H."/>
        </authorList>
    </citation>
    <scope>NUCLEOTIDE SEQUENCE [LARGE SCALE GENOMIC DNA]</scope>
    <source>
        <strain evidence="13 14">JK623</strain>
    </source>
</reference>
<name>A0A2G3E1F1_9FIRM</name>
<evidence type="ECO:0000259" key="11">
    <source>
        <dbReference type="Pfam" id="PF02875"/>
    </source>
</evidence>
<evidence type="ECO:0000256" key="1">
    <source>
        <dbReference type="ARBA" id="ARBA00008276"/>
    </source>
</evidence>
<feature type="domain" description="Mur ligase C-terminal" evidence="11">
    <location>
        <begin position="288"/>
        <end position="406"/>
    </location>
</feature>
<comment type="similarity">
    <text evidence="1 10">Belongs to the folylpolyglutamate synthase family.</text>
</comment>
<dbReference type="GO" id="GO:0005737">
    <property type="term" value="C:cytoplasm"/>
    <property type="evidence" value="ECO:0007669"/>
    <property type="project" value="TreeGrafter"/>
</dbReference>
<sequence>MDTIKNKGSVLGLSNMKHLMEALGNVQLALPIIHIAGTNGKGSVGAYLSSLYRRMGLTVGRYTSPAVFSPLEVFTLNDIPMSADEYETLMEQIRCVCSELPEAQWPTIFEAETAIAFLWFAKKKPDIILMECGMGGAEDATNVLDTPIASVITSISLDHIRFLGNTCEEIASVKAGIIKSHCPVFSAPQTEGVKSVLSKYADEKDAEITFVDTHDIRLESEKPGQLCFSWKQITFETKMAGHYQLINCALALETFLGTIDRIAPDCLAKDAAYTAKLQEAIANTSWPGRFEVISENPLVILDGAHNEGAALELAESLRHSFGQSKIVMVMGVLSDKAHAKMLSILLPFASELITLTPPDNPRAFSGMELYQEAKQLNQMPMRVADSVREAIQMALEQNQPILFCGSLSYLGAVRKEWNDGIKSRINK</sequence>
<dbReference type="EMBL" id="PDYG01000087">
    <property type="protein sequence ID" value="PHU37051.1"/>
    <property type="molecule type" value="Genomic_DNA"/>
</dbReference>
<dbReference type="Proteomes" id="UP000224563">
    <property type="component" value="Unassembled WGS sequence"/>
</dbReference>
<dbReference type="InterPro" id="IPR013221">
    <property type="entry name" value="Mur_ligase_cen"/>
</dbReference>
<dbReference type="SUPFAM" id="SSF53244">
    <property type="entry name" value="MurD-like peptide ligases, peptide-binding domain"/>
    <property type="match status" value="1"/>
</dbReference>
<evidence type="ECO:0000256" key="7">
    <source>
        <dbReference type="ARBA" id="ARBA00022842"/>
    </source>
</evidence>
<dbReference type="GO" id="GO:0046872">
    <property type="term" value="F:metal ion binding"/>
    <property type="evidence" value="ECO:0007669"/>
    <property type="project" value="UniProtKB-KW"/>
</dbReference>
<evidence type="ECO:0000256" key="6">
    <source>
        <dbReference type="ARBA" id="ARBA00022840"/>
    </source>
</evidence>
<keyword evidence="7" id="KW-0460">Magnesium</keyword>
<dbReference type="PROSITE" id="PS01012">
    <property type="entry name" value="FOLYLPOLYGLU_SYNT_2"/>
    <property type="match status" value="1"/>
</dbReference>
<dbReference type="InterPro" id="IPR036615">
    <property type="entry name" value="Mur_ligase_C_dom_sf"/>
</dbReference>